<dbReference type="RefSeq" id="WP_149668078.1">
    <property type="nucleotide sequence ID" value="NZ_VTUZ01000001.1"/>
</dbReference>
<organism evidence="2 3">
    <name type="scientific">Paraburkholderia panacisoli</name>
    <dbReference type="NCBI Taxonomy" id="2603818"/>
    <lineage>
        <taxon>Bacteria</taxon>
        <taxon>Pseudomonadati</taxon>
        <taxon>Pseudomonadota</taxon>
        <taxon>Betaproteobacteria</taxon>
        <taxon>Burkholderiales</taxon>
        <taxon>Burkholderiaceae</taxon>
        <taxon>Paraburkholderia</taxon>
    </lineage>
</organism>
<sequence>MNVKQIVQLMGGRNAVSRLTGVPPHYVSQMQSQHRLADHYLRFFIALRPELEWAVLLGDDYCRFIPLINDKALTRLRNGRKNGRIKHKKSPKPIDNVNRLASE</sequence>
<reference evidence="2 3" key="1">
    <citation type="submission" date="2019-08" db="EMBL/GenBank/DDBJ databases">
        <title>Paraburkholderia sp. DCY113.</title>
        <authorList>
            <person name="Kang J."/>
        </authorList>
    </citation>
    <scope>NUCLEOTIDE SEQUENCE [LARGE SCALE GENOMIC DNA]</scope>
    <source>
        <strain evidence="2 3">DCY113</strain>
    </source>
</reference>
<dbReference type="AlphaFoldDB" id="A0A5B0HL22"/>
<proteinExistence type="predicted"/>
<dbReference type="Proteomes" id="UP000325273">
    <property type="component" value="Unassembled WGS sequence"/>
</dbReference>
<accession>A0A5B0HL22</accession>
<name>A0A5B0HL22_9BURK</name>
<feature type="region of interest" description="Disordered" evidence="1">
    <location>
        <begin position="79"/>
        <end position="103"/>
    </location>
</feature>
<gene>
    <name evidence="2" type="ORF">FVF58_00940</name>
</gene>
<evidence type="ECO:0000313" key="3">
    <source>
        <dbReference type="Proteomes" id="UP000325273"/>
    </source>
</evidence>
<comment type="caution">
    <text evidence="2">The sequence shown here is derived from an EMBL/GenBank/DDBJ whole genome shotgun (WGS) entry which is preliminary data.</text>
</comment>
<dbReference type="EMBL" id="VTUZ01000001">
    <property type="protein sequence ID" value="KAA1015951.1"/>
    <property type="molecule type" value="Genomic_DNA"/>
</dbReference>
<feature type="compositionally biased region" description="Basic residues" evidence="1">
    <location>
        <begin position="79"/>
        <end position="91"/>
    </location>
</feature>
<protein>
    <submittedName>
        <fullName evidence="2">Uncharacterized protein</fullName>
    </submittedName>
</protein>
<evidence type="ECO:0000256" key="1">
    <source>
        <dbReference type="SAM" id="MobiDB-lite"/>
    </source>
</evidence>
<keyword evidence="3" id="KW-1185">Reference proteome</keyword>
<evidence type="ECO:0000313" key="2">
    <source>
        <dbReference type="EMBL" id="KAA1015951.1"/>
    </source>
</evidence>